<feature type="compositionally biased region" description="Basic and acidic residues" evidence="1">
    <location>
        <begin position="51"/>
        <end position="65"/>
    </location>
</feature>
<keyword evidence="3" id="KW-1185">Reference proteome</keyword>
<evidence type="ECO:0000313" key="2">
    <source>
        <dbReference type="EMBL" id="TDH34945.1"/>
    </source>
</evidence>
<organism evidence="2 3">
    <name type="scientific">Pseudohoeflea suaedae</name>
    <dbReference type="NCBI Taxonomy" id="877384"/>
    <lineage>
        <taxon>Bacteria</taxon>
        <taxon>Pseudomonadati</taxon>
        <taxon>Pseudomonadota</taxon>
        <taxon>Alphaproteobacteria</taxon>
        <taxon>Hyphomicrobiales</taxon>
        <taxon>Rhizobiaceae</taxon>
        <taxon>Pseudohoeflea</taxon>
    </lineage>
</organism>
<evidence type="ECO:0000256" key="1">
    <source>
        <dbReference type="SAM" id="MobiDB-lite"/>
    </source>
</evidence>
<protein>
    <submittedName>
        <fullName evidence="2">Uncharacterized protein</fullName>
    </submittedName>
</protein>
<dbReference type="RefSeq" id="WP_133285230.1">
    <property type="nucleotide sequence ID" value="NZ_SMSI01000003.1"/>
</dbReference>
<proteinExistence type="predicted"/>
<feature type="region of interest" description="Disordered" evidence="1">
    <location>
        <begin position="44"/>
        <end position="65"/>
    </location>
</feature>
<dbReference type="Proteomes" id="UP000295131">
    <property type="component" value="Unassembled WGS sequence"/>
</dbReference>
<name>A0A4R5PI84_9HYPH</name>
<dbReference type="AlphaFoldDB" id="A0A4R5PI84"/>
<evidence type="ECO:0000313" key="3">
    <source>
        <dbReference type="Proteomes" id="UP000295131"/>
    </source>
</evidence>
<gene>
    <name evidence="2" type="ORF">E2A64_14540</name>
</gene>
<reference evidence="2 3" key="1">
    <citation type="journal article" date="2013" name="Int. J. Syst. Evol. Microbiol.">
        <title>Hoeflea suaedae sp. nov., an endophytic bacterium isolated from the root of the halophyte Suaeda maritima.</title>
        <authorList>
            <person name="Chung E.J."/>
            <person name="Park J.A."/>
            <person name="Pramanik P."/>
            <person name="Bibi F."/>
            <person name="Jeon C.O."/>
            <person name="Chung Y.R."/>
        </authorList>
    </citation>
    <scope>NUCLEOTIDE SEQUENCE [LARGE SCALE GENOMIC DNA]</scope>
    <source>
        <strain evidence="2 3">YC6898</strain>
    </source>
</reference>
<accession>A0A4R5PI84</accession>
<comment type="caution">
    <text evidence="2">The sequence shown here is derived from an EMBL/GenBank/DDBJ whole genome shotgun (WGS) entry which is preliminary data.</text>
</comment>
<sequence length="121" mass="12734">MGLAGAASAGVPEISLSPLRSHFNVVAGAGRLLDRLSFGQNPSPAGFCGQGDEKIQKGRENRVDSQKRAAYNPLTNEGGAPLAPTSSPLWISREPLYATVVTAEATSGRPDDHLCDQIFDN</sequence>
<dbReference type="EMBL" id="SMSI01000003">
    <property type="protein sequence ID" value="TDH34945.1"/>
    <property type="molecule type" value="Genomic_DNA"/>
</dbReference>